<dbReference type="Proteomes" id="UP000007813">
    <property type="component" value="Unassembled WGS sequence"/>
</dbReference>
<feature type="compositionally biased region" description="Polar residues" evidence="1">
    <location>
        <begin position="1"/>
        <end position="22"/>
    </location>
</feature>
<dbReference type="AlphaFoldDB" id="J2ZVE9"/>
<sequence>MIFRTQSGSTVADSEEQSPSNTHAHHRAVREGGRLPFIDEPRAC</sequence>
<accession>J2ZVE9</accession>
<reference evidence="2 3" key="1">
    <citation type="journal article" date="2012" name="J. Bacteriol.">
        <title>Draft Genome Sequence of the Extremely Halophilic Archaeon Halogranum salarium B-1T.</title>
        <authorList>
            <person name="Kim K.K."/>
            <person name="Lee K.C."/>
            <person name="Lee J.S."/>
        </authorList>
    </citation>
    <scope>NUCLEOTIDE SEQUENCE [LARGE SCALE GENOMIC DNA]</scope>
    <source>
        <strain evidence="2 3">B-1</strain>
    </source>
</reference>
<organism evidence="2 3">
    <name type="scientific">Halogranum salarium B-1</name>
    <dbReference type="NCBI Taxonomy" id="1210908"/>
    <lineage>
        <taxon>Archaea</taxon>
        <taxon>Methanobacteriati</taxon>
        <taxon>Methanobacteriota</taxon>
        <taxon>Stenosarchaea group</taxon>
        <taxon>Halobacteria</taxon>
        <taxon>Halobacteriales</taxon>
        <taxon>Haloferacaceae</taxon>
    </lineage>
</organism>
<protein>
    <submittedName>
        <fullName evidence="2">Uncharacterized protein</fullName>
    </submittedName>
</protein>
<evidence type="ECO:0000313" key="3">
    <source>
        <dbReference type="Proteomes" id="UP000007813"/>
    </source>
</evidence>
<feature type="compositionally biased region" description="Basic and acidic residues" evidence="1">
    <location>
        <begin position="29"/>
        <end position="44"/>
    </location>
</feature>
<proteinExistence type="predicted"/>
<dbReference type="EMBL" id="ALJD01000016">
    <property type="protein sequence ID" value="EJN57008.1"/>
    <property type="molecule type" value="Genomic_DNA"/>
</dbReference>
<evidence type="ECO:0000256" key="1">
    <source>
        <dbReference type="SAM" id="MobiDB-lite"/>
    </source>
</evidence>
<evidence type="ECO:0000313" key="2">
    <source>
        <dbReference type="EMBL" id="EJN57008.1"/>
    </source>
</evidence>
<feature type="region of interest" description="Disordered" evidence="1">
    <location>
        <begin position="1"/>
        <end position="44"/>
    </location>
</feature>
<name>J2ZVE9_9EURY</name>
<gene>
    <name evidence="2" type="ORF">HSB1_43940</name>
</gene>
<comment type="caution">
    <text evidence="2">The sequence shown here is derived from an EMBL/GenBank/DDBJ whole genome shotgun (WGS) entry which is preliminary data.</text>
</comment>